<dbReference type="PANTHER" id="PTHR13939:SF0">
    <property type="entry name" value="NMN AMIDOHYDROLASE-LIKE PROTEIN YFAY"/>
    <property type="match status" value="1"/>
</dbReference>
<dbReference type="PANTHER" id="PTHR13939">
    <property type="entry name" value="NICOTINAMIDE-NUCLEOTIDE AMIDOHYDROLASE PNCC"/>
    <property type="match status" value="1"/>
</dbReference>
<name>A0A381Y530_9ZZZZ</name>
<dbReference type="InterPro" id="IPR036425">
    <property type="entry name" value="MoaB/Mog-like_dom_sf"/>
</dbReference>
<sequence>MTIGDELLSGKTTNTNATWISRNLTLAGCNVVRNVTVRDKEEEILDSLSALFELSVDLVLCTGGLGPTHDDITRNTIFQFFNSDSILDEDYWKNLQKRFSSLGYSIPPSNKSQAIIPHNGKVFPNPIGSARGLVFHKDDITLMAMPGVPSEMKAMMSETVIPWVRKKSKKKNFCINIRTTGIPESVLYEKIKVKNSIQKSINLGYYPSLFGVDIRISGNNISSIEKVQKLIVKDVGPYIYNIGEESLENIIVNQLMKNNLTIATAESCTGGLIGHRITQVSGSSKVYNGGLIAYSNKAKLNQLKINSATLNRFGAVSKEVASEMAVQVRNIFDSDIGVSVTGIAGPGGGTKDKPVGLVYVGYSDCNGLITKQFNFHSSRESNKIRTSQAVLNLIKQKAL</sequence>
<dbReference type="InterPro" id="IPR001453">
    <property type="entry name" value="MoaB/Mog_dom"/>
</dbReference>
<dbReference type="SMART" id="SM00852">
    <property type="entry name" value="MoCF_biosynth"/>
    <property type="match status" value="1"/>
</dbReference>
<dbReference type="PIRSF" id="PIRSF006728">
    <property type="entry name" value="CinA"/>
    <property type="match status" value="1"/>
</dbReference>
<evidence type="ECO:0000313" key="2">
    <source>
        <dbReference type="EMBL" id="SVA71761.1"/>
    </source>
</evidence>
<dbReference type="Pfam" id="PF00994">
    <property type="entry name" value="MoCF_biosynth"/>
    <property type="match status" value="1"/>
</dbReference>
<dbReference type="Gene3D" id="3.30.70.2860">
    <property type="match status" value="1"/>
</dbReference>
<dbReference type="SUPFAM" id="SSF53218">
    <property type="entry name" value="Molybdenum cofactor biosynthesis proteins"/>
    <property type="match status" value="1"/>
</dbReference>
<dbReference type="Gene3D" id="3.90.950.20">
    <property type="entry name" value="CinA-like"/>
    <property type="match status" value="1"/>
</dbReference>
<gene>
    <name evidence="2" type="ORF">METZ01_LOCUS124615</name>
</gene>
<dbReference type="InterPro" id="IPR008135">
    <property type="entry name" value="Competence-induced_CinA"/>
</dbReference>
<evidence type="ECO:0000259" key="1">
    <source>
        <dbReference type="SMART" id="SM00852"/>
    </source>
</evidence>
<organism evidence="2">
    <name type="scientific">marine metagenome</name>
    <dbReference type="NCBI Taxonomy" id="408172"/>
    <lineage>
        <taxon>unclassified sequences</taxon>
        <taxon>metagenomes</taxon>
        <taxon>ecological metagenomes</taxon>
    </lineage>
</organism>
<proteinExistence type="inferred from homology"/>
<dbReference type="Gene3D" id="3.40.980.10">
    <property type="entry name" value="MoaB/Mog-like domain"/>
    <property type="match status" value="1"/>
</dbReference>
<dbReference type="NCBIfam" id="TIGR00199">
    <property type="entry name" value="PncC_domain"/>
    <property type="match status" value="1"/>
</dbReference>
<feature type="domain" description="MoaB/Mog" evidence="1">
    <location>
        <begin position="1"/>
        <end position="167"/>
    </location>
</feature>
<dbReference type="SUPFAM" id="SSF142433">
    <property type="entry name" value="CinA-like"/>
    <property type="match status" value="1"/>
</dbReference>
<dbReference type="AlphaFoldDB" id="A0A381Y530"/>
<dbReference type="HAMAP" id="MF_00226_B">
    <property type="entry name" value="CinA_B"/>
    <property type="match status" value="1"/>
</dbReference>
<dbReference type="InterPro" id="IPR008136">
    <property type="entry name" value="CinA_C"/>
</dbReference>
<dbReference type="InterPro" id="IPR036653">
    <property type="entry name" value="CinA-like_C"/>
</dbReference>
<dbReference type="Pfam" id="PF02464">
    <property type="entry name" value="CinA"/>
    <property type="match status" value="1"/>
</dbReference>
<dbReference type="CDD" id="cd00885">
    <property type="entry name" value="cinA"/>
    <property type="match status" value="1"/>
</dbReference>
<accession>A0A381Y530</accession>
<protein>
    <recommendedName>
        <fullName evidence="1">MoaB/Mog domain-containing protein</fullName>
    </recommendedName>
</protein>
<reference evidence="2" key="1">
    <citation type="submission" date="2018-05" db="EMBL/GenBank/DDBJ databases">
        <authorList>
            <person name="Lanie J.A."/>
            <person name="Ng W.-L."/>
            <person name="Kazmierczak K.M."/>
            <person name="Andrzejewski T.M."/>
            <person name="Davidsen T.M."/>
            <person name="Wayne K.J."/>
            <person name="Tettelin H."/>
            <person name="Glass J.I."/>
            <person name="Rusch D."/>
            <person name="Podicherti R."/>
            <person name="Tsui H.-C.T."/>
            <person name="Winkler M.E."/>
        </authorList>
    </citation>
    <scope>NUCLEOTIDE SEQUENCE</scope>
</reference>
<dbReference type="NCBIfam" id="TIGR00200">
    <property type="entry name" value="cinA_nterm"/>
    <property type="match status" value="1"/>
</dbReference>
<dbReference type="InterPro" id="IPR050101">
    <property type="entry name" value="CinA"/>
</dbReference>
<dbReference type="EMBL" id="UINC01017342">
    <property type="protein sequence ID" value="SVA71761.1"/>
    <property type="molecule type" value="Genomic_DNA"/>
</dbReference>